<protein>
    <submittedName>
        <fullName evidence="1">Uncharacterized protein</fullName>
    </submittedName>
</protein>
<dbReference type="KEGG" id="vg:40089421"/>
<reference evidence="1 2" key="1">
    <citation type="submission" date="2017-07" db="EMBL/GenBank/DDBJ databases">
        <title>In vitro design and evaluation of phage cocktails against multidrug-resistant Aeromonas salmonicida.</title>
        <authorList>
            <person name="Chen L."/>
            <person name="Yuan S."/>
            <person name="Ma Y."/>
        </authorList>
    </citation>
    <scope>NUCLEOTIDE SEQUENCE [LARGE SCALE GENOMIC DNA]</scope>
</reference>
<name>A0A223LDP3_9CAUD</name>
<dbReference type="EMBL" id="MF479730">
    <property type="protein sequence ID" value="ASU00600.1"/>
    <property type="molecule type" value="Genomic_DNA"/>
</dbReference>
<accession>A0A223LDP3</accession>
<proteinExistence type="predicted"/>
<dbReference type="RefSeq" id="YP_009613051.1">
    <property type="nucleotide sequence ID" value="NC_042019.1"/>
</dbReference>
<dbReference type="Proteomes" id="UP000221110">
    <property type="component" value="Segment"/>
</dbReference>
<dbReference type="GeneID" id="40089421"/>
<sequence>MSSNIVLIKFKSPRARAKFAALSAANSAIAEYMQHYELTAVNKENGDIVILEDGKEFELDGFWTPAIFMSERQYFDIEVI</sequence>
<evidence type="ECO:0000313" key="1">
    <source>
        <dbReference type="EMBL" id="ASU00600.1"/>
    </source>
</evidence>
<evidence type="ECO:0000313" key="2">
    <source>
        <dbReference type="Proteomes" id="UP000221110"/>
    </source>
</evidence>
<keyword evidence="2" id="KW-1185">Reference proteome</keyword>
<organism evidence="1 2">
    <name type="scientific">Aeromonas phage AS-gz</name>
    <dbReference type="NCBI Taxonomy" id="2026082"/>
    <lineage>
        <taxon>Viruses</taxon>
        <taxon>Duplodnaviria</taxon>
        <taxon>Heunggongvirae</taxon>
        <taxon>Uroviricota</taxon>
        <taxon>Caudoviricetes</taxon>
        <taxon>Pantevenvirales</taxon>
        <taxon>Straboviridae</taxon>
        <taxon>Tulanevirus</taxon>
        <taxon>Tulanevirus asgz</taxon>
    </lineage>
</organism>